<keyword evidence="6 8" id="KW-1133">Transmembrane helix</keyword>
<dbReference type="GO" id="GO:0009244">
    <property type="term" value="P:lipopolysaccharide core region biosynthetic process"/>
    <property type="evidence" value="ECO:0007669"/>
    <property type="project" value="TreeGrafter"/>
</dbReference>
<dbReference type="PANTHER" id="PTHR30443:SF0">
    <property type="entry name" value="PHOSPHOETHANOLAMINE TRANSFERASE EPTA"/>
    <property type="match status" value="1"/>
</dbReference>
<evidence type="ECO:0000256" key="2">
    <source>
        <dbReference type="ARBA" id="ARBA00022475"/>
    </source>
</evidence>
<dbReference type="InterPro" id="IPR000917">
    <property type="entry name" value="Sulfatase_N"/>
</dbReference>
<dbReference type="Pfam" id="PF00884">
    <property type="entry name" value="Sulfatase"/>
    <property type="match status" value="1"/>
</dbReference>
<dbReference type="PANTHER" id="PTHR30443">
    <property type="entry name" value="INNER MEMBRANE PROTEIN"/>
    <property type="match status" value="1"/>
</dbReference>
<evidence type="ECO:0000259" key="9">
    <source>
        <dbReference type="Pfam" id="PF00884"/>
    </source>
</evidence>
<evidence type="ECO:0000256" key="7">
    <source>
        <dbReference type="ARBA" id="ARBA00023136"/>
    </source>
</evidence>
<comment type="subcellular location">
    <subcellularLocation>
        <location evidence="1">Cell inner membrane</location>
        <topology evidence="1">Multi-pass membrane protein</topology>
    </subcellularLocation>
</comment>
<dbReference type="Proteomes" id="UP000323164">
    <property type="component" value="Unassembled WGS sequence"/>
</dbReference>
<keyword evidence="7 8" id="KW-0472">Membrane</keyword>
<comment type="caution">
    <text evidence="11">The sequence shown here is derived from an EMBL/GenBank/DDBJ whole genome shotgun (WGS) entry which is preliminary data.</text>
</comment>
<evidence type="ECO:0000259" key="10">
    <source>
        <dbReference type="Pfam" id="PF08019"/>
    </source>
</evidence>
<evidence type="ECO:0000313" key="11">
    <source>
        <dbReference type="EMBL" id="TZF90145.1"/>
    </source>
</evidence>
<dbReference type="CDD" id="cd16017">
    <property type="entry name" value="LptA"/>
    <property type="match status" value="1"/>
</dbReference>
<evidence type="ECO:0000256" key="6">
    <source>
        <dbReference type="ARBA" id="ARBA00022989"/>
    </source>
</evidence>
<sequence length="532" mass="57932">MNRLLRLCSVTCRYPTFVGAFALANIVLFGVPLYSFALANSPADLWPKSGVLVLLTGVQVVVTVLALTSVSLLSIRATKVVCIALLVGNSTALYFMNTYNVLLDKSMMGNVLGTDRQEATELLHPQILLYVLLLGALPACLVAMARIVDSSRLRRLRLLAITAVTGCVMVYAGSTSWLWFDKNAKTLGGLMLPWSYVANTGRFLQERADANRPQALLPPLRFSVEPRLKTIVVLVIGESARAQNHSLYGYGRSTDAELAGTDVIALPGARACATYTTAAIRCMLSHLGSDAPGRVTEEILPNYLQRHGVEVIWRSNNWGEPPLKVGVRQRLEDIRKACTGAACGDLEHDEGLLHGLQEVLARSPSQRIFVVLHLAGSHGPTYYRKYPAAFTRFAPVCQSVELSTCSHQSLVNAYDNTIVYTDHVLAETVKVLAAVPASSSSMIYISDHGESLGERGFYLHGAPNSIAPDVQRAIPFMVWMSPSFKQSNRVSAADLRAKGDFGDANIFHSVLGAFAARSAVYDPHLDLFSHSR</sequence>
<proteinExistence type="predicted"/>
<feature type="domain" description="Sulfatase N-terminal" evidence="9">
    <location>
        <begin position="232"/>
        <end position="514"/>
    </location>
</feature>
<keyword evidence="12" id="KW-1185">Reference proteome</keyword>
<feature type="domain" description="Phosphoethanolamine transferase N-terminal" evidence="10">
    <location>
        <begin position="66"/>
        <end position="207"/>
    </location>
</feature>
<evidence type="ECO:0000256" key="5">
    <source>
        <dbReference type="ARBA" id="ARBA00022692"/>
    </source>
</evidence>
<evidence type="ECO:0000256" key="3">
    <source>
        <dbReference type="ARBA" id="ARBA00022519"/>
    </source>
</evidence>
<evidence type="ECO:0000256" key="1">
    <source>
        <dbReference type="ARBA" id="ARBA00004429"/>
    </source>
</evidence>
<dbReference type="InterPro" id="IPR017850">
    <property type="entry name" value="Alkaline_phosphatase_core_sf"/>
</dbReference>
<dbReference type="RefSeq" id="WP_149352551.1">
    <property type="nucleotide sequence ID" value="NZ_VTRV01000051.1"/>
</dbReference>
<evidence type="ECO:0000256" key="4">
    <source>
        <dbReference type="ARBA" id="ARBA00022679"/>
    </source>
</evidence>
<gene>
    <name evidence="11" type="primary">eptA</name>
    <name evidence="11" type="ORF">FW784_06525</name>
</gene>
<protein>
    <submittedName>
        <fullName evidence="11">Phosphoethanolamine--lipid A transferase EptA</fullName>
    </submittedName>
</protein>
<name>A0A5D8Z572_9GAMM</name>
<evidence type="ECO:0000313" key="12">
    <source>
        <dbReference type="Proteomes" id="UP000323164"/>
    </source>
</evidence>
<feature type="transmembrane region" description="Helical" evidence="8">
    <location>
        <begin position="80"/>
        <end position="102"/>
    </location>
</feature>
<dbReference type="GO" id="GO:0016776">
    <property type="term" value="F:phosphotransferase activity, phosphate group as acceptor"/>
    <property type="evidence" value="ECO:0007669"/>
    <property type="project" value="TreeGrafter"/>
</dbReference>
<dbReference type="OrthoDB" id="9786870at2"/>
<keyword evidence="5 8" id="KW-0812">Transmembrane</keyword>
<keyword evidence="2" id="KW-1003">Cell membrane</keyword>
<evidence type="ECO:0000256" key="8">
    <source>
        <dbReference type="SAM" id="Phobius"/>
    </source>
</evidence>
<dbReference type="InterPro" id="IPR058130">
    <property type="entry name" value="PEA_transf_C"/>
</dbReference>
<dbReference type="NCBIfam" id="NF007160">
    <property type="entry name" value="PRK09598.1"/>
    <property type="match status" value="1"/>
</dbReference>
<keyword evidence="3" id="KW-0997">Cell inner membrane</keyword>
<feature type="transmembrane region" description="Helical" evidence="8">
    <location>
        <begin position="156"/>
        <end position="180"/>
    </location>
</feature>
<keyword evidence="4 11" id="KW-0808">Transferase</keyword>
<feature type="transmembrane region" description="Helical" evidence="8">
    <location>
        <begin position="51"/>
        <end position="73"/>
    </location>
</feature>
<dbReference type="AlphaFoldDB" id="A0A5D8Z572"/>
<dbReference type="GO" id="GO:0005886">
    <property type="term" value="C:plasma membrane"/>
    <property type="evidence" value="ECO:0007669"/>
    <property type="project" value="UniProtKB-SubCell"/>
</dbReference>
<accession>A0A5D8Z572</accession>
<dbReference type="InterPro" id="IPR040423">
    <property type="entry name" value="PEA_transferase"/>
</dbReference>
<feature type="transmembrane region" description="Helical" evidence="8">
    <location>
        <begin position="12"/>
        <end position="31"/>
    </location>
</feature>
<dbReference type="SUPFAM" id="SSF53649">
    <property type="entry name" value="Alkaline phosphatase-like"/>
    <property type="match status" value="1"/>
</dbReference>
<dbReference type="InterPro" id="IPR012549">
    <property type="entry name" value="EptA-like_N"/>
</dbReference>
<organism evidence="11 12">
    <name type="scientific">Cognatilysobacter lacus</name>
    <dbReference type="NCBI Taxonomy" id="1643323"/>
    <lineage>
        <taxon>Bacteria</taxon>
        <taxon>Pseudomonadati</taxon>
        <taxon>Pseudomonadota</taxon>
        <taxon>Gammaproteobacteria</taxon>
        <taxon>Lysobacterales</taxon>
        <taxon>Lysobacteraceae</taxon>
        <taxon>Cognatilysobacter</taxon>
    </lineage>
</organism>
<dbReference type="Gene3D" id="3.40.720.10">
    <property type="entry name" value="Alkaline Phosphatase, subunit A"/>
    <property type="match status" value="1"/>
</dbReference>
<feature type="transmembrane region" description="Helical" evidence="8">
    <location>
        <begin position="122"/>
        <end position="144"/>
    </location>
</feature>
<reference evidence="11 12" key="1">
    <citation type="submission" date="2019-08" db="EMBL/GenBank/DDBJ databases">
        <title>Draft genome sequence of Lysobacter sp. UKS-15.</title>
        <authorList>
            <person name="Im W.-T."/>
        </authorList>
    </citation>
    <scope>NUCLEOTIDE SEQUENCE [LARGE SCALE GENOMIC DNA]</scope>
    <source>
        <strain evidence="11 12">UKS-15</strain>
    </source>
</reference>
<dbReference type="Pfam" id="PF08019">
    <property type="entry name" value="EptA_B_N"/>
    <property type="match status" value="1"/>
</dbReference>
<dbReference type="EMBL" id="VTRV01000051">
    <property type="protein sequence ID" value="TZF90145.1"/>
    <property type="molecule type" value="Genomic_DNA"/>
</dbReference>